<keyword evidence="3 4" id="KW-0808">Transferase</keyword>
<evidence type="ECO:0000313" key="4">
    <source>
        <dbReference type="EMBL" id="SDE05914.1"/>
    </source>
</evidence>
<accession>A0A1G6ZT08</accession>
<dbReference type="GO" id="GO:0016757">
    <property type="term" value="F:glycosyltransferase activity"/>
    <property type="evidence" value="ECO:0007669"/>
    <property type="project" value="UniProtKB-KW"/>
</dbReference>
<dbReference type="InterPro" id="IPR029044">
    <property type="entry name" value="Nucleotide-diphossugar_trans"/>
</dbReference>
<dbReference type="Gene3D" id="3.90.550.10">
    <property type="entry name" value="Spore Coat Polysaccharide Biosynthesis Protein SpsA, Chain A"/>
    <property type="match status" value="1"/>
</dbReference>
<organism evidence="4 5">
    <name type="scientific">Belnapia rosea</name>
    <dbReference type="NCBI Taxonomy" id="938405"/>
    <lineage>
        <taxon>Bacteria</taxon>
        <taxon>Pseudomonadati</taxon>
        <taxon>Pseudomonadota</taxon>
        <taxon>Alphaproteobacteria</taxon>
        <taxon>Acetobacterales</taxon>
        <taxon>Roseomonadaceae</taxon>
        <taxon>Belnapia</taxon>
    </lineage>
</organism>
<dbReference type="EMBL" id="FMZX01000017">
    <property type="protein sequence ID" value="SDE05914.1"/>
    <property type="molecule type" value="Genomic_DNA"/>
</dbReference>
<sequence length="744" mass="79202">MKTGARVLDTFDPMPATSSDVAGSASAALLTLSPAVVLLAFQGRLPGIDMGSLSLASALGPIEPPMSWQTVPGTEPQLSLLIVRAQPGLAAGEPLQAADDAGGRLRVVPVAAEGIGALLGPLLPPALARVAGFVASRGRRLFRGTEDAALAGACHAIASLGQSAEHRAVPVARCGADAVLWALPRGLPAAPAISFVLGRGRMRQVSHTGGALILTEEGFEDGFLLPGGAEGPIHLAPPAGRLPTLGELSRRTDAPGRALYRSATTELARRAVTEEEARRLLRDHQLLVPAQPATLMSQAEEPFGGALELALDDHGGGLFLRGWLRDPLGLVARLTLQGRFGEQRLAMAELLRFPRPDLVKKFAESPHGSPGLKAGFIAHLPRVALRPSAQWRLKVELSTGEEVSLLAPPAITTPLLARDRVLGGIAPVHVTPEIMARCIAPPVERLHRRVMAARQAPEVVRIGTPVAAPAVSLVVPIYRNVFYLRHQLAAFARDPGLREAEVIYVLDSPEQREDVEHNLRGYHGITRMPVTLVVQPTNYGYGSACNAGTAEARAPVVLLLNSDVVPARRGWARPLLEVLEAAPQLAAVGPKLLYGNDSLQHAGLYFEQIGGMGEWYNSHYHKGLPRHYPAATHAREVPGVTGAAFCVRRAALEAVGGVTTDYVVGDYEDSDLCLKLRAAGHGIGYVPASELYHFERQSIALHGGYARTLAAAYNRGLHHRRWAPDMEALMARDWPLDTIPSGAG</sequence>
<dbReference type="Proteomes" id="UP000198925">
    <property type="component" value="Unassembled WGS sequence"/>
</dbReference>
<evidence type="ECO:0000256" key="1">
    <source>
        <dbReference type="ARBA" id="ARBA00006739"/>
    </source>
</evidence>
<dbReference type="STRING" id="938405.SAMN02927895_04822"/>
<dbReference type="PANTHER" id="PTHR43179">
    <property type="entry name" value="RHAMNOSYLTRANSFERASE WBBL"/>
    <property type="match status" value="1"/>
</dbReference>
<proteinExistence type="inferred from homology"/>
<dbReference type="PANTHER" id="PTHR43179:SF12">
    <property type="entry name" value="GALACTOFURANOSYLTRANSFERASE GLFT2"/>
    <property type="match status" value="1"/>
</dbReference>
<protein>
    <submittedName>
        <fullName evidence="4">Glycosyltransferase, GT2 family</fullName>
    </submittedName>
</protein>
<evidence type="ECO:0000256" key="2">
    <source>
        <dbReference type="ARBA" id="ARBA00022676"/>
    </source>
</evidence>
<name>A0A1G6ZT08_9PROT</name>
<comment type="similarity">
    <text evidence="1">Belongs to the glycosyltransferase 2 family.</text>
</comment>
<keyword evidence="2" id="KW-0328">Glycosyltransferase</keyword>
<dbReference type="Pfam" id="PF13641">
    <property type="entry name" value="Glyco_tranf_2_3"/>
    <property type="match status" value="1"/>
</dbReference>
<dbReference type="SUPFAM" id="SSF53448">
    <property type="entry name" value="Nucleotide-diphospho-sugar transferases"/>
    <property type="match status" value="1"/>
</dbReference>
<evidence type="ECO:0000313" key="5">
    <source>
        <dbReference type="Proteomes" id="UP000198925"/>
    </source>
</evidence>
<gene>
    <name evidence="4" type="ORF">SAMN04487779_101791</name>
</gene>
<keyword evidence="5" id="KW-1185">Reference proteome</keyword>
<dbReference type="AlphaFoldDB" id="A0A1G6ZT08"/>
<reference evidence="4 5" key="1">
    <citation type="submission" date="2016-10" db="EMBL/GenBank/DDBJ databases">
        <authorList>
            <person name="de Groot N.N."/>
        </authorList>
    </citation>
    <scope>NUCLEOTIDE SEQUENCE [LARGE SCALE GENOMIC DNA]</scope>
    <source>
        <strain evidence="4 5">CPCC 100156</strain>
    </source>
</reference>
<evidence type="ECO:0000256" key="3">
    <source>
        <dbReference type="ARBA" id="ARBA00022679"/>
    </source>
</evidence>